<evidence type="ECO:0000256" key="6">
    <source>
        <dbReference type="SAM" id="Phobius"/>
    </source>
</evidence>
<keyword evidence="5 6" id="KW-0472">Membrane</keyword>
<keyword evidence="7" id="KW-1185">Reference proteome</keyword>
<evidence type="ECO:0000313" key="7">
    <source>
        <dbReference type="Proteomes" id="UP000095283"/>
    </source>
</evidence>
<keyword evidence="4 6" id="KW-1133">Transmembrane helix</keyword>
<reference evidence="8" key="1">
    <citation type="submission" date="2016-11" db="UniProtKB">
        <authorList>
            <consortium name="WormBaseParasite"/>
        </authorList>
    </citation>
    <scope>IDENTIFICATION</scope>
</reference>
<dbReference type="GO" id="GO:0015250">
    <property type="term" value="F:water channel activity"/>
    <property type="evidence" value="ECO:0007669"/>
    <property type="project" value="TreeGrafter"/>
</dbReference>
<accession>A0A1I7XPI6</accession>
<dbReference type="InterPro" id="IPR023271">
    <property type="entry name" value="Aquaporin-like"/>
</dbReference>
<dbReference type="WBParaSite" id="Hba_19692">
    <property type="protein sequence ID" value="Hba_19692"/>
    <property type="gene ID" value="Hba_19692"/>
</dbReference>
<protein>
    <submittedName>
        <fullName evidence="8">Aquaporin</fullName>
    </submittedName>
</protein>
<dbReference type="InterPro" id="IPR050363">
    <property type="entry name" value="MIP/Aquaporin"/>
</dbReference>
<proteinExistence type="predicted"/>
<keyword evidence="3 6" id="KW-0812">Transmembrane</keyword>
<dbReference type="PANTHER" id="PTHR43829">
    <property type="entry name" value="AQUAPORIN OR AQUAGLYCEROPORIN RELATED"/>
    <property type="match status" value="1"/>
</dbReference>
<evidence type="ECO:0000256" key="3">
    <source>
        <dbReference type="ARBA" id="ARBA00022692"/>
    </source>
</evidence>
<sequence>MVTLGKLSVKDFFIYCFVQTLGAIVGSAGAYALYYGTCYGMNLGYPINPARDLGPRIFSLFIYGSQVFREDV</sequence>
<evidence type="ECO:0000256" key="2">
    <source>
        <dbReference type="ARBA" id="ARBA00022448"/>
    </source>
</evidence>
<dbReference type="AlphaFoldDB" id="A0A1I7XPI6"/>
<name>A0A1I7XPI6_HETBA</name>
<evidence type="ECO:0000256" key="1">
    <source>
        <dbReference type="ARBA" id="ARBA00004141"/>
    </source>
</evidence>
<dbReference type="PANTHER" id="PTHR43829:SF5">
    <property type="entry name" value="AQUAPORIN-9"/>
    <property type="match status" value="1"/>
</dbReference>
<organism evidence="7 8">
    <name type="scientific">Heterorhabditis bacteriophora</name>
    <name type="common">Entomopathogenic nematode worm</name>
    <dbReference type="NCBI Taxonomy" id="37862"/>
    <lineage>
        <taxon>Eukaryota</taxon>
        <taxon>Metazoa</taxon>
        <taxon>Ecdysozoa</taxon>
        <taxon>Nematoda</taxon>
        <taxon>Chromadorea</taxon>
        <taxon>Rhabditida</taxon>
        <taxon>Rhabditina</taxon>
        <taxon>Rhabditomorpha</taxon>
        <taxon>Strongyloidea</taxon>
        <taxon>Heterorhabditidae</taxon>
        <taxon>Heterorhabditis</taxon>
    </lineage>
</organism>
<keyword evidence="2" id="KW-0813">Transport</keyword>
<evidence type="ECO:0000256" key="5">
    <source>
        <dbReference type="ARBA" id="ARBA00023136"/>
    </source>
</evidence>
<evidence type="ECO:0000313" key="8">
    <source>
        <dbReference type="WBParaSite" id="Hba_19692"/>
    </source>
</evidence>
<dbReference type="GO" id="GO:0016323">
    <property type="term" value="C:basolateral plasma membrane"/>
    <property type="evidence" value="ECO:0007669"/>
    <property type="project" value="TreeGrafter"/>
</dbReference>
<dbReference type="SUPFAM" id="SSF81338">
    <property type="entry name" value="Aquaporin-like"/>
    <property type="match status" value="1"/>
</dbReference>
<dbReference type="GO" id="GO:0015254">
    <property type="term" value="F:glycerol channel activity"/>
    <property type="evidence" value="ECO:0007669"/>
    <property type="project" value="TreeGrafter"/>
</dbReference>
<comment type="subcellular location">
    <subcellularLocation>
        <location evidence="1">Membrane</location>
        <topology evidence="1">Multi-pass membrane protein</topology>
    </subcellularLocation>
</comment>
<dbReference type="Gene3D" id="1.20.1080.10">
    <property type="entry name" value="Glycerol uptake facilitator protein"/>
    <property type="match status" value="2"/>
</dbReference>
<evidence type="ECO:0000256" key="4">
    <source>
        <dbReference type="ARBA" id="ARBA00022989"/>
    </source>
</evidence>
<feature type="transmembrane region" description="Helical" evidence="6">
    <location>
        <begin position="12"/>
        <end position="34"/>
    </location>
</feature>
<dbReference type="Proteomes" id="UP000095283">
    <property type="component" value="Unplaced"/>
</dbReference>